<proteinExistence type="predicted"/>
<name>A0ABS3AUH8_9BACT</name>
<evidence type="ECO:0000313" key="2">
    <source>
        <dbReference type="Proteomes" id="UP000717534"/>
    </source>
</evidence>
<protein>
    <submittedName>
        <fullName evidence="1">Uncharacterized protein</fullName>
    </submittedName>
</protein>
<organism evidence="1 2">
    <name type="scientific">Desulfotalea psychrophila</name>
    <dbReference type="NCBI Taxonomy" id="84980"/>
    <lineage>
        <taxon>Bacteria</taxon>
        <taxon>Pseudomonadati</taxon>
        <taxon>Thermodesulfobacteriota</taxon>
        <taxon>Desulfobulbia</taxon>
        <taxon>Desulfobulbales</taxon>
        <taxon>Desulfocapsaceae</taxon>
        <taxon>Desulfotalea</taxon>
    </lineage>
</organism>
<keyword evidence="2" id="KW-1185">Reference proteome</keyword>
<accession>A0ABS3AUH8</accession>
<evidence type="ECO:0000313" key="1">
    <source>
        <dbReference type="EMBL" id="MBN4068423.1"/>
    </source>
</evidence>
<comment type="caution">
    <text evidence="1">The sequence shown here is derived from an EMBL/GenBank/DDBJ whole genome shotgun (WGS) entry which is preliminary data.</text>
</comment>
<dbReference type="Proteomes" id="UP000717534">
    <property type="component" value="Unassembled WGS sequence"/>
</dbReference>
<gene>
    <name evidence="1" type="ORF">JYU06_02720</name>
</gene>
<sequence>MEKDTALQLVLEYLEFSYGEFYEWLERHKEIEGTEAELIIAELNKAHAEEAPK</sequence>
<reference evidence="1 2" key="1">
    <citation type="submission" date="2021-02" db="EMBL/GenBank/DDBJ databases">
        <title>Activity-based single-cell genomes from oceanic crustal fluid captures similar information to metagenomic and metatranscriptomic surveys with orders of magnitude less sampling.</title>
        <authorList>
            <person name="D'Angelo T.S."/>
            <person name="Orcutt B.N."/>
        </authorList>
    </citation>
    <scope>NUCLEOTIDE SEQUENCE [LARGE SCALE GENOMIC DNA]</scope>
    <source>
        <strain evidence="1">AH-315-G02</strain>
    </source>
</reference>
<dbReference type="EMBL" id="JAFITO010000015">
    <property type="protein sequence ID" value="MBN4068423.1"/>
    <property type="molecule type" value="Genomic_DNA"/>
</dbReference>